<evidence type="ECO:0000313" key="2">
    <source>
        <dbReference type="Proteomes" id="UP001597480"/>
    </source>
</evidence>
<keyword evidence="2" id="KW-1185">Reference proteome</keyword>
<protein>
    <submittedName>
        <fullName evidence="1">Uncharacterized protein</fullName>
    </submittedName>
</protein>
<dbReference type="RefSeq" id="WP_379820254.1">
    <property type="nucleotide sequence ID" value="NZ_JBHUMD010000007.1"/>
</dbReference>
<proteinExistence type="predicted"/>
<dbReference type="SUPFAM" id="SSF51126">
    <property type="entry name" value="Pectin lyase-like"/>
    <property type="match status" value="1"/>
</dbReference>
<gene>
    <name evidence="1" type="ORF">ACFSR3_06570</name>
</gene>
<dbReference type="PANTHER" id="PTHR41339:SF1">
    <property type="entry name" value="SECRETED PROTEIN"/>
    <property type="match status" value="1"/>
</dbReference>
<accession>A0ABW5NSC1</accession>
<sequence>MKKVLMLSLVASFFVACGDDDSKPAVNPGVADGVITSLEDPDFDATNLKGIIGANIELPAGEYVLTSGLIVRQPYTLKLAAGTTIKAAAGGTDVYVIVEQGAKLDAQGTEAAPVTFTSNAATPEPGDWGGVILCGKAPISGGGTAVTEVVDHFYGGDDANDNSGVLNHVVIRYSGARINGEKEFNGLTCYGVGKGTSISNIAIYNGDDDAIEFFGGSVNVTNLLVVNAKDDMIDWTQGYTGTITNAYAVREAAYTAVSSDPRGIEADGNLDGLNPTQAGQSNPTISGLTIVNNAPVALSDVIKIRRGSGANISNTLVVWSASATVAPDDLVDCTDSLGDAMASTSVTFNASGAILNLTDLKPGVNAASINVTAGTSGGADTSAFGWTGYAF</sequence>
<name>A0ABW5NSC1_9FLAO</name>
<dbReference type="EMBL" id="JBHUMD010000007">
    <property type="protein sequence ID" value="MFD2601715.1"/>
    <property type="molecule type" value="Genomic_DNA"/>
</dbReference>
<dbReference type="PROSITE" id="PS51257">
    <property type="entry name" value="PROKAR_LIPOPROTEIN"/>
    <property type="match status" value="1"/>
</dbReference>
<reference evidence="2" key="1">
    <citation type="journal article" date="2019" name="Int. J. Syst. Evol. Microbiol.">
        <title>The Global Catalogue of Microorganisms (GCM) 10K type strain sequencing project: providing services to taxonomists for standard genome sequencing and annotation.</title>
        <authorList>
            <consortium name="The Broad Institute Genomics Platform"/>
            <consortium name="The Broad Institute Genome Sequencing Center for Infectious Disease"/>
            <person name="Wu L."/>
            <person name="Ma J."/>
        </authorList>
    </citation>
    <scope>NUCLEOTIDE SEQUENCE [LARGE SCALE GENOMIC DNA]</scope>
    <source>
        <strain evidence="2">KCTC 42107</strain>
    </source>
</reference>
<comment type="caution">
    <text evidence="1">The sequence shown here is derived from an EMBL/GenBank/DDBJ whole genome shotgun (WGS) entry which is preliminary data.</text>
</comment>
<organism evidence="1 2">
    <name type="scientific">Flavobacterium suzhouense</name>
    <dbReference type="NCBI Taxonomy" id="1529638"/>
    <lineage>
        <taxon>Bacteria</taxon>
        <taxon>Pseudomonadati</taxon>
        <taxon>Bacteroidota</taxon>
        <taxon>Flavobacteriia</taxon>
        <taxon>Flavobacteriales</taxon>
        <taxon>Flavobacteriaceae</taxon>
        <taxon>Flavobacterium</taxon>
    </lineage>
</organism>
<evidence type="ECO:0000313" key="1">
    <source>
        <dbReference type="EMBL" id="MFD2601715.1"/>
    </source>
</evidence>
<dbReference type="InterPro" id="IPR011050">
    <property type="entry name" value="Pectin_lyase_fold/virulence"/>
</dbReference>
<dbReference type="PANTHER" id="PTHR41339">
    <property type="entry name" value="LIPL48"/>
    <property type="match status" value="1"/>
</dbReference>
<dbReference type="Proteomes" id="UP001597480">
    <property type="component" value="Unassembled WGS sequence"/>
</dbReference>